<comment type="similarity">
    <text evidence="2">Belongs to the SPARC family.</text>
</comment>
<dbReference type="InterPro" id="IPR015369">
    <property type="entry name" value="Follistatin/Osteonectin_EGF"/>
</dbReference>
<keyword evidence="4" id="KW-0964">Secreted</keyword>
<dbReference type="InterPro" id="IPR019577">
    <property type="entry name" value="SPARC/Testican_Ca-bd-dom"/>
</dbReference>
<feature type="disulfide bond" evidence="16">
    <location>
        <begin position="465"/>
        <end position="481"/>
    </location>
</feature>
<evidence type="ECO:0000256" key="6">
    <source>
        <dbReference type="ARBA" id="ARBA00022723"/>
    </source>
</evidence>
<evidence type="ECO:0000256" key="12">
    <source>
        <dbReference type="ARBA" id="ARBA00023180"/>
    </source>
</evidence>
<accession>A0A8C4KZM9</accession>
<dbReference type="GeneTree" id="ENSGT00510000046787"/>
<keyword evidence="7" id="KW-0732">Signal</keyword>
<evidence type="ECO:0000256" key="16">
    <source>
        <dbReference type="PIRSR" id="PIRSR637641-50"/>
    </source>
</evidence>
<dbReference type="InterPro" id="IPR002350">
    <property type="entry name" value="Kazal_dom"/>
</dbReference>
<dbReference type="Proteomes" id="UP000694387">
    <property type="component" value="Chromosome 9"/>
</dbReference>
<reference evidence="19 20" key="1">
    <citation type="journal article" date="2020" name="Nat. Commun.">
        <title>Donkey genomes provide new insights into domestication and selection for coat color.</title>
        <authorList>
            <person name="Wang"/>
            <person name="C."/>
            <person name="Li"/>
            <person name="H."/>
            <person name="Guo"/>
            <person name="Y."/>
            <person name="Huang"/>
            <person name="J."/>
            <person name="Sun"/>
            <person name="Y."/>
            <person name="Min"/>
            <person name="J."/>
            <person name="Wang"/>
            <person name="J."/>
            <person name="Fang"/>
            <person name="X."/>
            <person name="Zhao"/>
            <person name="Z."/>
            <person name="Wang"/>
            <person name="S."/>
            <person name="Zhang"/>
            <person name="Y."/>
            <person name="Liu"/>
            <person name="Q."/>
            <person name="Jiang"/>
            <person name="Q."/>
            <person name="Wang"/>
            <person name="X."/>
            <person name="Guo"/>
            <person name="Y."/>
            <person name="Yang"/>
            <person name="C."/>
            <person name="Wang"/>
            <person name="Y."/>
            <person name="Tian"/>
            <person name="F."/>
            <person name="Zhuang"/>
            <person name="G."/>
            <person name="Fan"/>
            <person name="Y."/>
            <person name="Gao"/>
            <person name="Q."/>
            <person name="Li"/>
            <person name="Y."/>
            <person name="Ju"/>
            <person name="Z."/>
            <person name="Li"/>
            <person name="J."/>
            <person name="Li"/>
            <person name="R."/>
            <person name="Hou"/>
            <person name="M."/>
            <person name="Yang"/>
            <person name="G."/>
            <person name="Liu"/>
            <person name="G."/>
            <person name="Liu"/>
            <person name="W."/>
            <person name="Guo"/>
            <person name="J."/>
            <person name="Pan"/>
            <person name="S."/>
            <person name="Fan"/>
            <person name="G."/>
            <person name="Zhang"/>
            <person name="W."/>
            <person name="Zhang"/>
            <person name="R."/>
            <person name="Yu"/>
            <person name="J."/>
            <person name="Zhang"/>
            <person name="X."/>
            <person name="Yin"/>
            <person name="Q."/>
            <person name="Ji"/>
            <person name="C."/>
            <person name="Jin"/>
            <person name="Y."/>
            <person name="Yue"/>
            <person name="G."/>
            <person name="Liu"/>
            <person name="M."/>
            <person name="Xu"/>
            <person name="J."/>
            <person name="Liu"/>
            <person name="S."/>
            <person name="Jordana"/>
            <person name="J."/>
            <person name="Noce"/>
            <person name="A."/>
            <person name="Amills"/>
            <person name="M."/>
            <person name="Wu"/>
            <person name="D.D."/>
            <person name="Li"/>
            <person name="S."/>
            <person name="Zhou"/>
            <person name="X. and Zhong"/>
            <person name="J."/>
        </authorList>
    </citation>
    <scope>NUCLEOTIDE SEQUENCE [LARGE SCALE GENOMIC DNA]</scope>
</reference>
<gene>
    <name evidence="19" type="primary">SPARC</name>
</gene>
<keyword evidence="12" id="KW-0325">Glycoprotein</keyword>
<dbReference type="CDD" id="cd01328">
    <property type="entry name" value="FSL_SPARC"/>
    <property type="match status" value="1"/>
</dbReference>
<feature type="compositionally biased region" description="Gly residues" evidence="17">
    <location>
        <begin position="67"/>
        <end position="77"/>
    </location>
</feature>
<name>A0A8C4KZM9_EQUAS</name>
<dbReference type="PANTHER" id="PTHR13866:SF6">
    <property type="entry name" value="SPARC"/>
    <property type="match status" value="1"/>
</dbReference>
<feature type="disulfide bond" evidence="16">
    <location>
        <begin position="288"/>
        <end position="304"/>
    </location>
</feature>
<comment type="subcellular location">
    <subcellularLocation>
        <location evidence="1">Secreted</location>
        <location evidence="1">Extracellular space</location>
        <location evidence="1">Extracellular matrix</location>
        <location evidence="1">Basement membrane</location>
    </subcellularLocation>
</comment>
<feature type="disulfide bond" evidence="16">
    <location>
        <begin position="312"/>
        <end position="334"/>
    </location>
</feature>
<dbReference type="SMART" id="SM00274">
    <property type="entry name" value="FOLN"/>
    <property type="match status" value="1"/>
</dbReference>
<keyword evidence="5" id="KW-0272">Extracellular matrix</keyword>
<dbReference type="Gene3D" id="3.30.60.30">
    <property type="match status" value="1"/>
</dbReference>
<evidence type="ECO:0000256" key="4">
    <source>
        <dbReference type="ARBA" id="ARBA00022525"/>
    </source>
</evidence>
<keyword evidence="11 16" id="KW-1015">Disulfide bond</keyword>
<evidence type="ECO:0000256" key="8">
    <source>
        <dbReference type="ARBA" id="ARBA00022837"/>
    </source>
</evidence>
<dbReference type="InterPro" id="IPR011992">
    <property type="entry name" value="EF-hand-dom_pair"/>
</dbReference>
<evidence type="ECO:0000256" key="11">
    <source>
        <dbReference type="ARBA" id="ARBA00023157"/>
    </source>
</evidence>
<feature type="disulfide bond" evidence="16">
    <location>
        <begin position="323"/>
        <end position="360"/>
    </location>
</feature>
<feature type="compositionally biased region" description="Basic and acidic residues" evidence="17">
    <location>
        <begin position="82"/>
        <end position="93"/>
    </location>
</feature>
<comment type="function">
    <text evidence="13">Appears to regulate cell growth through interactions with the extracellular matrix and cytokines. Binds calcium and copper, several types of collagen, albumin, thrombospondin, PDGF and cell membranes. There are two calcium binding sites; an acidic domain that binds 5 to 8 Ca(2+) with a low affinity and an EF-hand loop that binds a Ca(2+) ion with a high affinity.</text>
</comment>
<dbReference type="InterPro" id="IPR001999">
    <property type="entry name" value="Osteonectin_CS"/>
</dbReference>
<dbReference type="Pfam" id="PF09289">
    <property type="entry name" value="FOLN"/>
    <property type="match status" value="1"/>
</dbReference>
<evidence type="ECO:0000256" key="7">
    <source>
        <dbReference type="ARBA" id="ARBA00022729"/>
    </source>
</evidence>
<reference evidence="19" key="2">
    <citation type="submission" date="2025-08" db="UniProtKB">
        <authorList>
            <consortium name="Ensembl"/>
        </authorList>
    </citation>
    <scope>IDENTIFICATION</scope>
</reference>
<dbReference type="Pfam" id="PF00050">
    <property type="entry name" value="Kazal_1"/>
    <property type="match status" value="1"/>
</dbReference>
<dbReference type="AlphaFoldDB" id="A0A8C4KZM9"/>
<keyword evidence="8" id="KW-0106">Calcium</keyword>
<keyword evidence="20" id="KW-1185">Reference proteome</keyword>
<sequence>MANRRWRLAQRPAYRLAQMCRAAGDPACRKEAGRPVFQLASARPRGRGAGPGRAGRRGRGLRPTGPEGRGLAGGGGASPRALSEEQPRQRSDPGKPSSLPPPPPQSCRSTSSPWTWPVKAALMRSLGSSTSWEEFSLTLTCPTRRFASTLSTAWTLCWRPWGKQERPFPTSAPSSKGLGPWPAGWTKAGRPSDCPEHTPPAACPPLRVPSTMRAWIFFLLCLAGRALAAPQQEALPDETEVVEETVAEVSEVPVGANPVQVEVGEFDEGAEEAEEEVVAENPCQNHHCKHGKVCELDENNSPMCVCQDPTSCPAPIGEFEKVCSNDNKTFDSSCHFFATKCTLEGTKKGHKLHLDYIGPCKYIPPCLDSELTEFPLRMRDWLKNVLVTLYERDEGNNLLTEKQKLRVKKIHENEKRLEAGDHPVELLARDFEKNYNMYLSHTELAPLRAPLIPMEHCTTRFFETCDLDHDKYIALDEWAGCFGIKEQDIDKDLVI</sequence>
<dbReference type="PROSITE" id="PS00613">
    <property type="entry name" value="OSTEONECTIN_2"/>
    <property type="match status" value="1"/>
</dbReference>
<dbReference type="Ensembl" id="ENSEAST00005001697.2">
    <property type="protein sequence ID" value="ENSEASP00005001511.2"/>
    <property type="gene ID" value="ENSEASG00005001241.2"/>
</dbReference>
<evidence type="ECO:0000256" key="2">
    <source>
        <dbReference type="ARBA" id="ARBA00006404"/>
    </source>
</evidence>
<organism evidence="19 20">
    <name type="scientific">Equus asinus</name>
    <name type="common">Donkey</name>
    <name type="synonym">Equus africanus asinus</name>
    <dbReference type="NCBI Taxonomy" id="9793"/>
    <lineage>
        <taxon>Eukaryota</taxon>
        <taxon>Metazoa</taxon>
        <taxon>Chordata</taxon>
        <taxon>Craniata</taxon>
        <taxon>Vertebrata</taxon>
        <taxon>Euteleostomi</taxon>
        <taxon>Mammalia</taxon>
        <taxon>Eutheria</taxon>
        <taxon>Laurasiatheria</taxon>
        <taxon>Perissodactyla</taxon>
        <taxon>Equidae</taxon>
        <taxon>Equus</taxon>
    </lineage>
</organism>
<evidence type="ECO:0000259" key="18">
    <source>
        <dbReference type="PROSITE" id="PS51465"/>
    </source>
</evidence>
<dbReference type="Gene3D" id="1.10.238.10">
    <property type="entry name" value="EF-hand"/>
    <property type="match status" value="1"/>
</dbReference>
<evidence type="ECO:0000313" key="20">
    <source>
        <dbReference type="Proteomes" id="UP000694387"/>
    </source>
</evidence>
<evidence type="ECO:0000256" key="13">
    <source>
        <dbReference type="ARBA" id="ARBA00025574"/>
    </source>
</evidence>
<feature type="disulfide bond" evidence="16">
    <location>
        <begin position="306"/>
        <end position="341"/>
    </location>
</feature>
<dbReference type="InterPro" id="IPR037641">
    <property type="entry name" value="SPARC_FS"/>
</dbReference>
<dbReference type="SUPFAM" id="SSF57196">
    <property type="entry name" value="EGF/Laminin"/>
    <property type="match status" value="1"/>
</dbReference>
<dbReference type="GO" id="GO:0005518">
    <property type="term" value="F:collagen binding"/>
    <property type="evidence" value="ECO:0007669"/>
    <property type="project" value="TreeGrafter"/>
</dbReference>
<dbReference type="FunFam" id="3.30.60.30:FF:000004">
    <property type="entry name" value="SPARC isoform 1"/>
    <property type="match status" value="1"/>
</dbReference>
<evidence type="ECO:0000256" key="3">
    <source>
        <dbReference type="ARBA" id="ARBA00019049"/>
    </source>
</evidence>
<evidence type="ECO:0000256" key="17">
    <source>
        <dbReference type="SAM" id="MobiDB-lite"/>
    </source>
</evidence>
<dbReference type="InterPro" id="IPR036058">
    <property type="entry name" value="Kazal_dom_sf"/>
</dbReference>
<dbReference type="SMART" id="SM00280">
    <property type="entry name" value="KAZAL"/>
    <property type="match status" value="1"/>
</dbReference>
<dbReference type="PROSITE" id="PS00612">
    <property type="entry name" value="OSTEONECTIN_1"/>
    <property type="match status" value="1"/>
</dbReference>
<dbReference type="GO" id="GO:0005615">
    <property type="term" value="C:extracellular space"/>
    <property type="evidence" value="ECO:0007669"/>
    <property type="project" value="InterPro"/>
</dbReference>
<evidence type="ECO:0000256" key="9">
    <source>
        <dbReference type="ARBA" id="ARBA00022869"/>
    </source>
</evidence>
<dbReference type="GO" id="GO:0005604">
    <property type="term" value="C:basement membrane"/>
    <property type="evidence" value="ECO:0007669"/>
    <property type="project" value="UniProtKB-SubCell"/>
</dbReference>
<keyword evidence="6" id="KW-0479">Metal-binding</keyword>
<evidence type="ECO:0000256" key="5">
    <source>
        <dbReference type="ARBA" id="ARBA00022530"/>
    </source>
</evidence>
<evidence type="ECO:0000256" key="1">
    <source>
        <dbReference type="ARBA" id="ARBA00004302"/>
    </source>
</evidence>
<keyword evidence="9" id="KW-0084">Basement membrane</keyword>
<dbReference type="GO" id="GO:0050840">
    <property type="term" value="F:extracellular matrix binding"/>
    <property type="evidence" value="ECO:0007669"/>
    <property type="project" value="TreeGrafter"/>
</dbReference>
<evidence type="ECO:0000256" key="10">
    <source>
        <dbReference type="ARBA" id="ARBA00023008"/>
    </source>
</evidence>
<evidence type="ECO:0000256" key="15">
    <source>
        <dbReference type="ARBA" id="ARBA00032081"/>
    </source>
</evidence>
<dbReference type="PROSITE" id="PS51465">
    <property type="entry name" value="KAZAL_2"/>
    <property type="match status" value="1"/>
</dbReference>
<dbReference type="GO" id="GO:0005509">
    <property type="term" value="F:calcium ion binding"/>
    <property type="evidence" value="ECO:0007669"/>
    <property type="project" value="InterPro"/>
</dbReference>
<evidence type="ECO:0000313" key="19">
    <source>
        <dbReference type="Ensembl" id="ENSEASP00005001511.2"/>
    </source>
</evidence>
<dbReference type="Pfam" id="PF10591">
    <property type="entry name" value="SPARC_Ca_bdg"/>
    <property type="match status" value="1"/>
</dbReference>
<dbReference type="PANTHER" id="PTHR13866">
    <property type="entry name" value="SPARC OSTEONECTIN"/>
    <property type="match status" value="1"/>
</dbReference>
<dbReference type="InterPro" id="IPR018247">
    <property type="entry name" value="EF_Hand_1_Ca_BS"/>
</dbReference>
<feature type="region of interest" description="Disordered" evidence="17">
    <location>
        <begin position="25"/>
        <end position="113"/>
    </location>
</feature>
<dbReference type="SUPFAM" id="SSF47473">
    <property type="entry name" value="EF-hand"/>
    <property type="match status" value="1"/>
</dbReference>
<feature type="disulfide bond" evidence="16">
    <location>
        <begin position="366"/>
        <end position="457"/>
    </location>
</feature>
<dbReference type="InterPro" id="IPR003645">
    <property type="entry name" value="Fol_N"/>
</dbReference>
<reference evidence="19" key="3">
    <citation type="submission" date="2025-09" db="UniProtKB">
        <authorList>
            <consortium name="Ensembl"/>
        </authorList>
    </citation>
    <scope>IDENTIFICATION</scope>
</reference>
<dbReference type="SUPFAM" id="SSF100895">
    <property type="entry name" value="Kazal-type serine protease inhibitors"/>
    <property type="match status" value="1"/>
</dbReference>
<feature type="domain" description="Kazal-like" evidence="18">
    <location>
        <begin position="305"/>
        <end position="362"/>
    </location>
</feature>
<protein>
    <recommendedName>
        <fullName evidence="3">SPARC</fullName>
    </recommendedName>
    <alternativeName>
        <fullName evidence="15">Osteonectin</fullName>
    </alternativeName>
    <alternativeName>
        <fullName evidence="14">Secreted protein acidic and rich in cysteine</fullName>
    </alternativeName>
</protein>
<evidence type="ECO:0000256" key="14">
    <source>
        <dbReference type="ARBA" id="ARBA00031976"/>
    </source>
</evidence>
<keyword evidence="10" id="KW-0186">Copper</keyword>
<proteinExistence type="inferred from homology"/>
<feature type="disulfide bond" evidence="16">
    <location>
        <begin position="283"/>
        <end position="294"/>
    </location>
</feature>
<dbReference type="PROSITE" id="PS00018">
    <property type="entry name" value="EF_HAND_1"/>
    <property type="match status" value="1"/>
</dbReference>